<dbReference type="EMBL" id="CAUOFW020006203">
    <property type="protein sequence ID" value="CAK9173769.1"/>
    <property type="molecule type" value="Genomic_DNA"/>
</dbReference>
<keyword evidence="3" id="KW-1185">Reference proteome</keyword>
<keyword evidence="1" id="KW-0812">Transmembrane</keyword>
<name>A0ABC8TWE4_9AQUA</name>
<dbReference type="Proteomes" id="UP001642360">
    <property type="component" value="Unassembled WGS sequence"/>
</dbReference>
<evidence type="ECO:0000313" key="3">
    <source>
        <dbReference type="Proteomes" id="UP001642360"/>
    </source>
</evidence>
<evidence type="ECO:0000313" key="2">
    <source>
        <dbReference type="EMBL" id="CAK9173769.1"/>
    </source>
</evidence>
<accession>A0ABC8TWE4</accession>
<feature type="transmembrane region" description="Helical" evidence="1">
    <location>
        <begin position="12"/>
        <end position="31"/>
    </location>
</feature>
<evidence type="ECO:0000256" key="1">
    <source>
        <dbReference type="SAM" id="Phobius"/>
    </source>
</evidence>
<reference evidence="2 3" key="1">
    <citation type="submission" date="2024-02" db="EMBL/GenBank/DDBJ databases">
        <authorList>
            <person name="Vignale AGUSTIN F."/>
            <person name="Sosa J E."/>
            <person name="Modenutti C."/>
        </authorList>
    </citation>
    <scope>NUCLEOTIDE SEQUENCE [LARGE SCALE GENOMIC DNA]</scope>
</reference>
<keyword evidence="1" id="KW-1133">Transmembrane helix</keyword>
<sequence length="91" mass="9528">MPFGKLVTTQNLLRFGLGPALVVSVVVLAVVPEGKLDNSVASKKRLHGSFATPGPSNPRTVDDNVTIAQFTRNLNVPATTAIPSEVTMGEA</sequence>
<organism evidence="2 3">
    <name type="scientific">Ilex paraguariensis</name>
    <name type="common">yerba mate</name>
    <dbReference type="NCBI Taxonomy" id="185542"/>
    <lineage>
        <taxon>Eukaryota</taxon>
        <taxon>Viridiplantae</taxon>
        <taxon>Streptophyta</taxon>
        <taxon>Embryophyta</taxon>
        <taxon>Tracheophyta</taxon>
        <taxon>Spermatophyta</taxon>
        <taxon>Magnoliopsida</taxon>
        <taxon>eudicotyledons</taxon>
        <taxon>Gunneridae</taxon>
        <taxon>Pentapetalae</taxon>
        <taxon>asterids</taxon>
        <taxon>campanulids</taxon>
        <taxon>Aquifoliales</taxon>
        <taxon>Aquifoliaceae</taxon>
        <taxon>Ilex</taxon>
    </lineage>
</organism>
<comment type="caution">
    <text evidence="2">The sequence shown here is derived from an EMBL/GenBank/DDBJ whole genome shotgun (WGS) entry which is preliminary data.</text>
</comment>
<protein>
    <submittedName>
        <fullName evidence="2">Uncharacterized protein</fullName>
    </submittedName>
</protein>
<proteinExistence type="predicted"/>
<gene>
    <name evidence="2" type="ORF">ILEXP_LOCUS43499</name>
</gene>
<keyword evidence="1" id="KW-0472">Membrane</keyword>
<dbReference type="AlphaFoldDB" id="A0ABC8TWE4"/>